<comment type="caution">
    <text evidence="2">The sequence shown here is derived from an EMBL/GenBank/DDBJ whole genome shotgun (WGS) entry which is preliminary data.</text>
</comment>
<name>A0ABX3U8U8_KLUIN</name>
<evidence type="ECO:0000256" key="1">
    <source>
        <dbReference type="SAM" id="MobiDB-lite"/>
    </source>
</evidence>
<evidence type="ECO:0000313" key="3">
    <source>
        <dbReference type="Proteomes" id="UP000192521"/>
    </source>
</evidence>
<sequence>MPLAHATARSHHHRPIGFHQRINRVRSVPTPSGIQQTQKKGRQFPVCRSYQAEGRSFHESE</sequence>
<feature type="compositionally biased region" description="Basic residues" evidence="1">
    <location>
        <begin position="8"/>
        <end position="24"/>
    </location>
</feature>
<proteinExistence type="predicted"/>
<organism evidence="2 3">
    <name type="scientific">Kluyvera intermedia</name>
    <name type="common">Enterobacter intermedius</name>
    <dbReference type="NCBI Taxonomy" id="61648"/>
    <lineage>
        <taxon>Bacteria</taxon>
        <taxon>Pseudomonadati</taxon>
        <taxon>Pseudomonadota</taxon>
        <taxon>Gammaproteobacteria</taxon>
        <taxon>Enterobacterales</taxon>
        <taxon>Enterobacteriaceae</taxon>
        <taxon>Kluyvera</taxon>
    </lineage>
</organism>
<gene>
    <name evidence="2" type="ORF">B2M27_23475</name>
</gene>
<feature type="compositionally biased region" description="Polar residues" evidence="1">
    <location>
        <begin position="29"/>
        <end position="38"/>
    </location>
</feature>
<feature type="region of interest" description="Disordered" evidence="1">
    <location>
        <begin position="1"/>
        <end position="46"/>
    </location>
</feature>
<dbReference type="Proteomes" id="UP000192521">
    <property type="component" value="Unassembled WGS sequence"/>
</dbReference>
<reference evidence="2 3" key="1">
    <citation type="submission" date="2017-02" db="EMBL/GenBank/DDBJ databases">
        <title>Draft genome sequence of a Kluyvera intermedia isolate from a patient with a pancreatic abscess.</title>
        <authorList>
            <person name="Thele R."/>
        </authorList>
    </citation>
    <scope>NUCLEOTIDE SEQUENCE [LARGE SCALE GENOMIC DNA]</scope>
    <source>
        <strain evidence="2 3">FOSA7093</strain>
    </source>
</reference>
<accession>A0ABX3U8U8</accession>
<evidence type="ECO:0000313" key="2">
    <source>
        <dbReference type="EMBL" id="ORJ47936.1"/>
    </source>
</evidence>
<dbReference type="EMBL" id="MWPR01000055">
    <property type="protein sequence ID" value="ORJ47936.1"/>
    <property type="molecule type" value="Genomic_DNA"/>
</dbReference>
<protein>
    <submittedName>
        <fullName evidence="2">Uncharacterized protein</fullName>
    </submittedName>
</protein>
<keyword evidence="3" id="KW-1185">Reference proteome</keyword>